<sequence>MLWHLLAPIVLLVGALVYAGIEAGSNAYQIQREYDVSHLWETRGRMTALGFMAALASFSVPDLWSMLHAAAGFFMAACAFGFWFDLTLNRRRGLSWYYVGIDPQTAGIDKAITRHRIPGKLYQAGKAAGALLLLGLLLWLRL</sequence>
<name>A0ABP7N9G6_9BACT</name>
<feature type="transmembrane region" description="Helical" evidence="1">
    <location>
        <begin position="63"/>
        <end position="84"/>
    </location>
</feature>
<keyword evidence="1" id="KW-1133">Transmembrane helix</keyword>
<dbReference type="Proteomes" id="UP001499909">
    <property type="component" value="Unassembled WGS sequence"/>
</dbReference>
<evidence type="ECO:0000256" key="1">
    <source>
        <dbReference type="SAM" id="Phobius"/>
    </source>
</evidence>
<accession>A0ABP7N9G6</accession>
<feature type="transmembrane region" description="Helical" evidence="1">
    <location>
        <begin position="121"/>
        <end position="140"/>
    </location>
</feature>
<evidence type="ECO:0000313" key="3">
    <source>
        <dbReference type="Proteomes" id="UP001499909"/>
    </source>
</evidence>
<protein>
    <recommendedName>
        <fullName evidence="4">DUF1772 domain-containing protein</fullName>
    </recommendedName>
</protein>
<comment type="caution">
    <text evidence="2">The sequence shown here is derived from an EMBL/GenBank/DDBJ whole genome shotgun (WGS) entry which is preliminary data.</text>
</comment>
<gene>
    <name evidence="2" type="ORF">GCM10022406_25360</name>
</gene>
<reference evidence="3" key="1">
    <citation type="journal article" date="2019" name="Int. J. Syst. Evol. Microbiol.">
        <title>The Global Catalogue of Microorganisms (GCM) 10K type strain sequencing project: providing services to taxonomists for standard genome sequencing and annotation.</title>
        <authorList>
            <consortium name="The Broad Institute Genomics Platform"/>
            <consortium name="The Broad Institute Genome Sequencing Center for Infectious Disease"/>
            <person name="Wu L."/>
            <person name="Ma J."/>
        </authorList>
    </citation>
    <scope>NUCLEOTIDE SEQUENCE [LARGE SCALE GENOMIC DNA]</scope>
    <source>
        <strain evidence="3">JCM 17214</strain>
    </source>
</reference>
<proteinExistence type="predicted"/>
<keyword evidence="3" id="KW-1185">Reference proteome</keyword>
<keyword evidence="1" id="KW-0812">Transmembrane</keyword>
<evidence type="ECO:0008006" key="4">
    <source>
        <dbReference type="Google" id="ProtNLM"/>
    </source>
</evidence>
<keyword evidence="1" id="KW-0472">Membrane</keyword>
<organism evidence="2 3">
    <name type="scientific">Hymenobacter algoricola</name>
    <dbReference type="NCBI Taxonomy" id="486267"/>
    <lineage>
        <taxon>Bacteria</taxon>
        <taxon>Pseudomonadati</taxon>
        <taxon>Bacteroidota</taxon>
        <taxon>Cytophagia</taxon>
        <taxon>Cytophagales</taxon>
        <taxon>Hymenobacteraceae</taxon>
        <taxon>Hymenobacter</taxon>
    </lineage>
</organism>
<evidence type="ECO:0000313" key="2">
    <source>
        <dbReference type="EMBL" id="GAA3940253.1"/>
    </source>
</evidence>
<dbReference type="RefSeq" id="WP_345114381.1">
    <property type="nucleotide sequence ID" value="NZ_BAABDH010000041.1"/>
</dbReference>
<dbReference type="EMBL" id="BAABDH010000041">
    <property type="protein sequence ID" value="GAA3940253.1"/>
    <property type="molecule type" value="Genomic_DNA"/>
</dbReference>